<keyword evidence="5" id="KW-0963">Cytoplasm</keyword>
<comment type="catalytic activity">
    <reaction evidence="1">
        <text>a (3R)-hydroxyacyl-[ACP] = a (2E)-enoyl-[ACP] + H2O</text>
        <dbReference type="Rhea" id="RHEA:13097"/>
        <dbReference type="Rhea" id="RHEA-COMP:9925"/>
        <dbReference type="Rhea" id="RHEA-COMP:9945"/>
        <dbReference type="ChEBI" id="CHEBI:15377"/>
        <dbReference type="ChEBI" id="CHEBI:78784"/>
        <dbReference type="ChEBI" id="CHEBI:78827"/>
        <dbReference type="EC" id="4.2.1.59"/>
    </reaction>
</comment>
<dbReference type="FunFam" id="3.10.129.10:FF:000001">
    <property type="entry name" value="3-hydroxyacyl-[acyl-carrier-protein] dehydratase FabZ"/>
    <property type="match status" value="1"/>
</dbReference>
<comment type="function">
    <text evidence="10">Involved in unsaturated fatty acids biosynthesis. Catalyzes the dehydration of short chain beta-hydroxyacyl-ACPs and long chain saturated and unsaturated beta-hydroxyacyl-ACPs.</text>
</comment>
<evidence type="ECO:0000313" key="11">
    <source>
        <dbReference type="EMBL" id="ANY69444.1"/>
    </source>
</evidence>
<dbReference type="CDD" id="cd01288">
    <property type="entry name" value="FabZ"/>
    <property type="match status" value="1"/>
</dbReference>
<evidence type="ECO:0000256" key="2">
    <source>
        <dbReference type="ARBA" id="ARBA00004496"/>
    </source>
</evidence>
<evidence type="ECO:0000256" key="5">
    <source>
        <dbReference type="ARBA" id="ARBA00022490"/>
    </source>
</evidence>
<proteinExistence type="inferred from homology"/>
<dbReference type="EC" id="4.2.1.59" evidence="4"/>
<dbReference type="EMBL" id="CP016808">
    <property type="protein sequence ID" value="ANY69444.1"/>
    <property type="molecule type" value="Genomic_DNA"/>
</dbReference>
<dbReference type="AlphaFoldDB" id="A0A1B2DP17"/>
<dbReference type="NCBIfam" id="NF000582">
    <property type="entry name" value="PRK00006.1"/>
    <property type="match status" value="1"/>
</dbReference>
<dbReference type="PANTHER" id="PTHR30272">
    <property type="entry name" value="3-HYDROXYACYL-[ACYL-CARRIER-PROTEIN] DEHYDRATASE"/>
    <property type="match status" value="1"/>
</dbReference>
<sequence length="140" mass="15738">METIDIAKGLPHRYPFVMVDRITEALHMKRSKGYKNISYNEPWAVGHFPDEPIYPGVLMIETMAQVGGFIFYNGESGANRKFYLSVVNQIKFLQPVVPGDTFEVEAELVESFHTFHQIKCTASVGDKVVASGMLTLSYSD</sequence>
<name>A0A1B2DP17_9BACL</name>
<dbReference type="RefSeq" id="WP_099520478.1">
    <property type="nucleotide sequence ID" value="NZ_CP016808.1"/>
</dbReference>
<keyword evidence="7" id="KW-0441">Lipid A biosynthesis</keyword>
<comment type="similarity">
    <text evidence="3">Belongs to the thioester dehydratase family. FabZ subfamily.</text>
</comment>
<dbReference type="GO" id="GO:0019171">
    <property type="term" value="F:(3R)-hydroxyacyl-[acyl-carrier-protein] dehydratase activity"/>
    <property type="evidence" value="ECO:0007669"/>
    <property type="project" value="UniProtKB-EC"/>
</dbReference>
<evidence type="ECO:0000256" key="1">
    <source>
        <dbReference type="ARBA" id="ARBA00001055"/>
    </source>
</evidence>
<evidence type="ECO:0000256" key="9">
    <source>
        <dbReference type="ARBA" id="ARBA00023239"/>
    </source>
</evidence>
<protein>
    <recommendedName>
        <fullName evidence="4">3-hydroxyacyl-[acyl-carrier-protein] dehydratase</fullName>
        <ecNumber evidence="4">4.2.1.59</ecNumber>
    </recommendedName>
</protein>
<keyword evidence="8" id="KW-0443">Lipid metabolism</keyword>
<keyword evidence="6" id="KW-0444">Lipid biosynthesis</keyword>
<dbReference type="InterPro" id="IPR013114">
    <property type="entry name" value="FabA_FabZ"/>
</dbReference>
<dbReference type="GO" id="GO:0009245">
    <property type="term" value="P:lipid A biosynthetic process"/>
    <property type="evidence" value="ECO:0007669"/>
    <property type="project" value="UniProtKB-KW"/>
</dbReference>
<evidence type="ECO:0000256" key="7">
    <source>
        <dbReference type="ARBA" id="ARBA00022556"/>
    </source>
</evidence>
<evidence type="ECO:0000256" key="3">
    <source>
        <dbReference type="ARBA" id="ARBA00009174"/>
    </source>
</evidence>
<dbReference type="Gene3D" id="3.10.129.10">
    <property type="entry name" value="Hotdog Thioesterase"/>
    <property type="match status" value="1"/>
</dbReference>
<accession>A0A1B2DP17</accession>
<evidence type="ECO:0000256" key="10">
    <source>
        <dbReference type="ARBA" id="ARBA00025049"/>
    </source>
</evidence>
<evidence type="ECO:0000256" key="8">
    <source>
        <dbReference type="ARBA" id="ARBA00023098"/>
    </source>
</evidence>
<evidence type="ECO:0000256" key="6">
    <source>
        <dbReference type="ARBA" id="ARBA00022516"/>
    </source>
</evidence>
<dbReference type="SUPFAM" id="SSF54637">
    <property type="entry name" value="Thioesterase/thiol ester dehydrase-isomerase"/>
    <property type="match status" value="1"/>
</dbReference>
<reference evidence="11" key="1">
    <citation type="submission" date="2016-08" db="EMBL/GenBank/DDBJ databases">
        <title>Complete Genome Seqeunce of Paenibacillus sp. BIHB 4019 from tea rhizoplane.</title>
        <authorList>
            <person name="Thakur R."/>
            <person name="Swarnkar M.K."/>
            <person name="Gulati A."/>
        </authorList>
    </citation>
    <scope>NUCLEOTIDE SEQUENCE [LARGE SCALE GENOMIC DNA]</scope>
    <source>
        <strain evidence="11">BIHB4019</strain>
    </source>
</reference>
<dbReference type="InterPro" id="IPR029069">
    <property type="entry name" value="HotDog_dom_sf"/>
</dbReference>
<comment type="subcellular location">
    <subcellularLocation>
        <location evidence="2">Cytoplasm</location>
    </subcellularLocation>
</comment>
<keyword evidence="9" id="KW-0456">Lyase</keyword>
<dbReference type="GO" id="GO:0016020">
    <property type="term" value="C:membrane"/>
    <property type="evidence" value="ECO:0007669"/>
    <property type="project" value="GOC"/>
</dbReference>
<gene>
    <name evidence="11" type="ORF">BBD42_25375</name>
</gene>
<dbReference type="Pfam" id="PF07977">
    <property type="entry name" value="FabA"/>
    <property type="match status" value="1"/>
</dbReference>
<dbReference type="GO" id="GO:0005737">
    <property type="term" value="C:cytoplasm"/>
    <property type="evidence" value="ECO:0007669"/>
    <property type="project" value="UniProtKB-SubCell"/>
</dbReference>
<organism evidence="11">
    <name type="scientific">Paenibacillus sp. BIHB 4019</name>
    <dbReference type="NCBI Taxonomy" id="1870819"/>
    <lineage>
        <taxon>Bacteria</taxon>
        <taxon>Bacillati</taxon>
        <taxon>Bacillota</taxon>
        <taxon>Bacilli</taxon>
        <taxon>Bacillales</taxon>
        <taxon>Paenibacillaceae</taxon>
        <taxon>Paenibacillus</taxon>
    </lineage>
</organism>
<dbReference type="PANTHER" id="PTHR30272:SF1">
    <property type="entry name" value="3-HYDROXYACYL-[ACYL-CARRIER-PROTEIN] DEHYDRATASE"/>
    <property type="match status" value="1"/>
</dbReference>
<evidence type="ECO:0000256" key="4">
    <source>
        <dbReference type="ARBA" id="ARBA00013167"/>
    </source>
</evidence>